<protein>
    <submittedName>
        <fullName evidence="2">Uncharacterized protein</fullName>
    </submittedName>
</protein>
<reference evidence="2" key="1">
    <citation type="submission" date="2016-08" db="EMBL/GenBank/DDBJ databases">
        <title>Complete genome of Cloacibacillus porcorum.</title>
        <authorList>
            <person name="Looft T."/>
            <person name="Bayles D.O."/>
            <person name="Alt D.P."/>
        </authorList>
    </citation>
    <scope>NUCLEOTIDE SEQUENCE [LARGE SCALE GENOMIC DNA]</scope>
    <source>
        <strain evidence="2">CL-84</strain>
    </source>
</reference>
<evidence type="ECO:0000313" key="3">
    <source>
        <dbReference type="Proteomes" id="UP000093044"/>
    </source>
</evidence>
<dbReference type="EMBL" id="CP016757">
    <property type="protein sequence ID" value="ANZ45166.1"/>
    <property type="molecule type" value="Genomic_DNA"/>
</dbReference>
<dbReference type="Proteomes" id="UP000093044">
    <property type="component" value="Chromosome"/>
</dbReference>
<gene>
    <name evidence="2" type="ORF">BED41_08835</name>
</gene>
<keyword evidence="1" id="KW-0472">Membrane</keyword>
<proteinExistence type="predicted"/>
<keyword evidence="3" id="KW-1185">Reference proteome</keyword>
<evidence type="ECO:0000313" key="2">
    <source>
        <dbReference type="EMBL" id="ANZ45166.1"/>
    </source>
</evidence>
<feature type="transmembrane region" description="Helical" evidence="1">
    <location>
        <begin position="175"/>
        <end position="192"/>
    </location>
</feature>
<organism evidence="2 3">
    <name type="scientific">Cloacibacillus porcorum</name>
    <dbReference type="NCBI Taxonomy" id="1197717"/>
    <lineage>
        <taxon>Bacteria</taxon>
        <taxon>Thermotogati</taxon>
        <taxon>Synergistota</taxon>
        <taxon>Synergistia</taxon>
        <taxon>Synergistales</taxon>
        <taxon>Synergistaceae</taxon>
        <taxon>Cloacibacillus</taxon>
    </lineage>
</organism>
<sequence length="195" mass="20366">MAEDAGHGGHVAPEPPDASKFVEVKIASSDIQIAAPDTGSIEVQNAEPIMGTGLTTITTSGKFISDTGKKPSLLGGFTLDIKHEGTDENATIDIALPSVQAMGLKELPAYAWIQDKNQLTGEAADLYSRYSIKSEPGGLTVKNVVLSKHFSAANVLVGNETAVSHHDGGSSGCNAAALPIVVLLTALPLLYFRRK</sequence>
<keyword evidence="1" id="KW-1133">Transmembrane helix</keyword>
<evidence type="ECO:0000256" key="1">
    <source>
        <dbReference type="SAM" id="Phobius"/>
    </source>
</evidence>
<dbReference type="KEGG" id="cpor:BED41_08835"/>
<keyword evidence="1" id="KW-0812">Transmembrane</keyword>
<dbReference type="AlphaFoldDB" id="A0A1B2I5D4"/>
<name>A0A1B2I5D4_9BACT</name>
<dbReference type="STRING" id="1197717.BED41_08835"/>
<accession>A0A1B2I5D4</accession>